<evidence type="ECO:0000256" key="1">
    <source>
        <dbReference type="RuleBase" id="RU000461"/>
    </source>
</evidence>
<dbReference type="EMBL" id="AWUE01016622">
    <property type="protein sequence ID" value="OMO90053.1"/>
    <property type="molecule type" value="Genomic_DNA"/>
</dbReference>
<dbReference type="InterPro" id="IPR036396">
    <property type="entry name" value="Cyt_P450_sf"/>
</dbReference>
<dbReference type="InterPro" id="IPR017972">
    <property type="entry name" value="Cyt_P450_CS"/>
</dbReference>
<dbReference type="PRINTS" id="PR00463">
    <property type="entry name" value="EP450I"/>
</dbReference>
<comment type="caution">
    <text evidence="2">The sequence shown here is derived from an EMBL/GenBank/DDBJ whole genome shotgun (WGS) entry which is preliminary data.</text>
</comment>
<keyword evidence="1" id="KW-0349">Heme</keyword>
<dbReference type="Pfam" id="PF00067">
    <property type="entry name" value="p450"/>
    <property type="match status" value="1"/>
</dbReference>
<sequence>MLATVDNPSNVVEWAMAKMMNQPEILHKAMEEIDRVVGKESLVQEADIPRLNYVKAFAREAFRLHPIAPFNLPHVSNADATIAGYFIPKGSHACPAQPTWPRPEPQKTDLRFISFSTGRRGCMGVALGSGTAMTLMLLARLLQAFSWAVRLCLTSYDEAEIDLSEAENVLFLAKPLHAIAKPRLSPKLYLTIT</sequence>
<evidence type="ECO:0000313" key="2">
    <source>
        <dbReference type="EMBL" id="OMO90053.1"/>
    </source>
</evidence>
<dbReference type="Gene3D" id="1.10.630.10">
    <property type="entry name" value="Cytochrome P450"/>
    <property type="match status" value="1"/>
</dbReference>
<reference evidence="3" key="1">
    <citation type="submission" date="2013-09" db="EMBL/GenBank/DDBJ databases">
        <title>Corchorus olitorius genome sequencing.</title>
        <authorList>
            <person name="Alam M."/>
            <person name="Haque M.S."/>
            <person name="Islam M.S."/>
            <person name="Emdad E.M."/>
            <person name="Islam M.M."/>
            <person name="Ahmed B."/>
            <person name="Halim A."/>
            <person name="Hossen Q.M.M."/>
            <person name="Hossain M.Z."/>
            <person name="Ahmed R."/>
            <person name="Khan M.M."/>
            <person name="Islam R."/>
            <person name="Rashid M.M."/>
            <person name="Khan S.A."/>
            <person name="Rahman M.S."/>
            <person name="Alam M."/>
            <person name="Yahiya A.S."/>
            <person name="Khan M.S."/>
            <person name="Azam M.S."/>
            <person name="Haque T."/>
            <person name="Lashkar M.Z.H."/>
            <person name="Akhand A.I."/>
            <person name="Morshed G."/>
            <person name="Roy S."/>
            <person name="Uddin K.S."/>
            <person name="Rabeya T."/>
            <person name="Hossain A.S."/>
            <person name="Chowdhury A."/>
            <person name="Snigdha A.R."/>
            <person name="Mortoza M.S."/>
            <person name="Matin S.A."/>
            <person name="Hoque S.M.E."/>
            <person name="Islam M.K."/>
            <person name="Roy D.K."/>
            <person name="Haider R."/>
            <person name="Moosa M.M."/>
            <person name="Elias S.M."/>
            <person name="Hasan A.M."/>
            <person name="Jahan S."/>
            <person name="Shafiuddin M."/>
            <person name="Mahmood N."/>
            <person name="Shommy N.S."/>
        </authorList>
    </citation>
    <scope>NUCLEOTIDE SEQUENCE [LARGE SCALE GENOMIC DNA]</scope>
    <source>
        <strain evidence="3">cv. O-4</strain>
    </source>
</reference>
<dbReference type="Proteomes" id="UP000187203">
    <property type="component" value="Unassembled WGS sequence"/>
</dbReference>
<dbReference type="PROSITE" id="PS00086">
    <property type="entry name" value="CYTOCHROME_P450"/>
    <property type="match status" value="1"/>
</dbReference>
<dbReference type="InterPro" id="IPR001128">
    <property type="entry name" value="Cyt_P450"/>
</dbReference>
<evidence type="ECO:0000313" key="3">
    <source>
        <dbReference type="Proteomes" id="UP000187203"/>
    </source>
</evidence>
<dbReference type="STRING" id="93759.A0A1R3J5E4"/>
<dbReference type="AlphaFoldDB" id="A0A1R3J5E4"/>
<accession>A0A1R3J5E4</accession>
<keyword evidence="1" id="KW-0479">Metal-binding</keyword>
<gene>
    <name evidence="2" type="ORF">COLO4_19416</name>
</gene>
<keyword evidence="1" id="KW-0503">Monooxygenase</keyword>
<proteinExistence type="inferred from homology"/>
<keyword evidence="1" id="KW-0560">Oxidoreductase</keyword>
<keyword evidence="1" id="KW-0408">Iron</keyword>
<dbReference type="GO" id="GO:0005506">
    <property type="term" value="F:iron ion binding"/>
    <property type="evidence" value="ECO:0007669"/>
    <property type="project" value="InterPro"/>
</dbReference>
<dbReference type="GO" id="GO:0016705">
    <property type="term" value="F:oxidoreductase activity, acting on paired donors, with incorporation or reduction of molecular oxygen"/>
    <property type="evidence" value="ECO:0007669"/>
    <property type="project" value="InterPro"/>
</dbReference>
<dbReference type="InterPro" id="IPR002401">
    <property type="entry name" value="Cyt_P450_E_grp-I"/>
</dbReference>
<dbReference type="PANTHER" id="PTHR47949:SF4">
    <property type="entry name" value="TYROSINE N-MONOOXYGENASE"/>
    <property type="match status" value="1"/>
</dbReference>
<dbReference type="PANTHER" id="PTHR47949">
    <property type="entry name" value="CYTOCHROME P450 703A2-RELATED-RELATED"/>
    <property type="match status" value="1"/>
</dbReference>
<protein>
    <submittedName>
        <fullName evidence="2">Cytochrome P450</fullName>
    </submittedName>
</protein>
<dbReference type="GO" id="GO:0020037">
    <property type="term" value="F:heme binding"/>
    <property type="evidence" value="ECO:0007669"/>
    <property type="project" value="InterPro"/>
</dbReference>
<keyword evidence="3" id="KW-1185">Reference proteome</keyword>
<dbReference type="InterPro" id="IPR051382">
    <property type="entry name" value="CYP450_AA/FA_Hydroxylases"/>
</dbReference>
<dbReference type="OrthoDB" id="2789670at2759"/>
<comment type="similarity">
    <text evidence="1">Belongs to the cytochrome P450 family.</text>
</comment>
<dbReference type="GO" id="GO:0004497">
    <property type="term" value="F:monooxygenase activity"/>
    <property type="evidence" value="ECO:0007669"/>
    <property type="project" value="UniProtKB-KW"/>
</dbReference>
<name>A0A1R3J5E4_9ROSI</name>
<dbReference type="SUPFAM" id="SSF48264">
    <property type="entry name" value="Cytochrome P450"/>
    <property type="match status" value="1"/>
</dbReference>
<organism evidence="2 3">
    <name type="scientific">Corchorus olitorius</name>
    <dbReference type="NCBI Taxonomy" id="93759"/>
    <lineage>
        <taxon>Eukaryota</taxon>
        <taxon>Viridiplantae</taxon>
        <taxon>Streptophyta</taxon>
        <taxon>Embryophyta</taxon>
        <taxon>Tracheophyta</taxon>
        <taxon>Spermatophyta</taxon>
        <taxon>Magnoliopsida</taxon>
        <taxon>eudicotyledons</taxon>
        <taxon>Gunneridae</taxon>
        <taxon>Pentapetalae</taxon>
        <taxon>rosids</taxon>
        <taxon>malvids</taxon>
        <taxon>Malvales</taxon>
        <taxon>Malvaceae</taxon>
        <taxon>Grewioideae</taxon>
        <taxon>Apeibeae</taxon>
        <taxon>Corchorus</taxon>
    </lineage>
</organism>